<keyword evidence="2" id="KW-1185">Reference proteome</keyword>
<dbReference type="EMBL" id="JBHSKD010000002">
    <property type="protein sequence ID" value="MFC5175352.1"/>
    <property type="molecule type" value="Genomic_DNA"/>
</dbReference>
<evidence type="ECO:0000313" key="2">
    <source>
        <dbReference type="Proteomes" id="UP001596087"/>
    </source>
</evidence>
<reference evidence="2" key="1">
    <citation type="journal article" date="2019" name="Int. J. Syst. Evol. Microbiol.">
        <title>The Global Catalogue of Microorganisms (GCM) 10K type strain sequencing project: providing services to taxonomists for standard genome sequencing and annotation.</title>
        <authorList>
            <consortium name="The Broad Institute Genomics Platform"/>
            <consortium name="The Broad Institute Genome Sequencing Center for Infectious Disease"/>
            <person name="Wu L."/>
            <person name="Ma J."/>
        </authorList>
    </citation>
    <scope>NUCLEOTIDE SEQUENCE [LARGE SCALE GENOMIC DNA]</scope>
    <source>
        <strain evidence="2">DFY41</strain>
    </source>
</reference>
<proteinExistence type="predicted"/>
<sequence length="131" mass="14590">MTRKRVAYFDGTDSKLLTALVCDGYDTVPVSNGRDNHGHHVRLINDKNRVDLLIGYVHKIIAPDGAAREKNDVVAKDLFHICRILEIPLLLEIPEALQPRAIELLDHPPDIVKLVDPADTLEVARALLADD</sequence>
<organism evidence="1 2">
    <name type="scientific">Nocardioides taihuensis</name>
    <dbReference type="NCBI Taxonomy" id="1835606"/>
    <lineage>
        <taxon>Bacteria</taxon>
        <taxon>Bacillati</taxon>
        <taxon>Actinomycetota</taxon>
        <taxon>Actinomycetes</taxon>
        <taxon>Propionibacteriales</taxon>
        <taxon>Nocardioidaceae</taxon>
        <taxon>Nocardioides</taxon>
    </lineage>
</organism>
<protein>
    <submittedName>
        <fullName evidence="1">Uncharacterized protein</fullName>
    </submittedName>
</protein>
<comment type="caution">
    <text evidence="1">The sequence shown here is derived from an EMBL/GenBank/DDBJ whole genome shotgun (WGS) entry which is preliminary data.</text>
</comment>
<name>A0ABW0BEE5_9ACTN</name>
<accession>A0ABW0BEE5</accession>
<evidence type="ECO:0000313" key="1">
    <source>
        <dbReference type="EMBL" id="MFC5175352.1"/>
    </source>
</evidence>
<gene>
    <name evidence="1" type="ORF">ACFPGP_01630</name>
</gene>
<dbReference type="Proteomes" id="UP001596087">
    <property type="component" value="Unassembled WGS sequence"/>
</dbReference>
<dbReference type="RefSeq" id="WP_378585978.1">
    <property type="nucleotide sequence ID" value="NZ_JBHSKD010000002.1"/>
</dbReference>